<name>A0ABR4EJJ6_9PEZI</name>
<evidence type="ECO:0000313" key="3">
    <source>
        <dbReference type="Proteomes" id="UP001600888"/>
    </source>
</evidence>
<reference evidence="2 3" key="1">
    <citation type="submission" date="2024-03" db="EMBL/GenBank/DDBJ databases">
        <title>A high-quality draft genome sequence of Diaporthe vaccinii, a causative agent of upright dieback and viscid rot disease in cranberry plants.</title>
        <authorList>
            <person name="Sarrasin M."/>
            <person name="Lang B.F."/>
            <person name="Burger G."/>
        </authorList>
    </citation>
    <scope>NUCLEOTIDE SEQUENCE [LARGE SCALE GENOMIC DNA]</scope>
    <source>
        <strain evidence="2 3">IS7</strain>
    </source>
</reference>
<organism evidence="2 3">
    <name type="scientific">Diaporthe vaccinii</name>
    <dbReference type="NCBI Taxonomy" id="105482"/>
    <lineage>
        <taxon>Eukaryota</taxon>
        <taxon>Fungi</taxon>
        <taxon>Dikarya</taxon>
        <taxon>Ascomycota</taxon>
        <taxon>Pezizomycotina</taxon>
        <taxon>Sordariomycetes</taxon>
        <taxon>Sordariomycetidae</taxon>
        <taxon>Diaporthales</taxon>
        <taxon>Diaporthaceae</taxon>
        <taxon>Diaporthe</taxon>
        <taxon>Diaporthe eres species complex</taxon>
    </lineage>
</organism>
<dbReference type="EMBL" id="JBAWTH010000048">
    <property type="protein sequence ID" value="KAL2282617.1"/>
    <property type="molecule type" value="Genomic_DNA"/>
</dbReference>
<gene>
    <name evidence="2" type="ORF">FJTKL_10471</name>
</gene>
<feature type="region of interest" description="Disordered" evidence="1">
    <location>
        <begin position="20"/>
        <end position="110"/>
    </location>
</feature>
<comment type="caution">
    <text evidence="2">The sequence shown here is derived from an EMBL/GenBank/DDBJ whole genome shotgun (WGS) entry which is preliminary data.</text>
</comment>
<keyword evidence="3" id="KW-1185">Reference proteome</keyword>
<dbReference type="Proteomes" id="UP001600888">
    <property type="component" value="Unassembled WGS sequence"/>
</dbReference>
<sequence length="139" mass="15502">MQFCTFKFVKLPHNTSIRQSRCLRSQPKPVTERVQQGRQESAHFSPPHLPRPAADLPPSISGSPPPLPVWFRLRNSEENPDGAGTMSGLNPMRMTEPAQATAADSRNPDFDRSIRYHRNGLTMASVMETCIVDAQGTFL</sequence>
<protein>
    <submittedName>
        <fullName evidence="2">Uncharacterized protein</fullName>
    </submittedName>
</protein>
<proteinExistence type="predicted"/>
<evidence type="ECO:0000256" key="1">
    <source>
        <dbReference type="SAM" id="MobiDB-lite"/>
    </source>
</evidence>
<evidence type="ECO:0000313" key="2">
    <source>
        <dbReference type="EMBL" id="KAL2282617.1"/>
    </source>
</evidence>
<accession>A0ABR4EJJ6</accession>